<evidence type="ECO:0008006" key="3">
    <source>
        <dbReference type="Google" id="ProtNLM"/>
    </source>
</evidence>
<proteinExistence type="predicted"/>
<dbReference type="Gene3D" id="2.160.20.10">
    <property type="entry name" value="Single-stranded right-handed beta-helix, Pectin lyase-like"/>
    <property type="match status" value="1"/>
</dbReference>
<dbReference type="SUPFAM" id="SSF51126">
    <property type="entry name" value="Pectin lyase-like"/>
    <property type="match status" value="1"/>
</dbReference>
<gene>
    <name evidence="1" type="ORF">CJ301_08380</name>
</gene>
<sequence length="698" mass="74699">MAVFKTPVEARGILGVETAIAAQAARDALRAEIGAITTGLTPAGGWSAASGAFPTGAVRGAFYIVTAAGTVDGQAFALGDWLVARVANASISTYAGNWVRADYSKILRQRYSSIGAIKASLETPRGAGAFWEGGDVLFEEVATGQHFITAGGAKLKAHAGADGLNLLAAGAAGDGVANDAAKLTAALAASTTVIVPAGIYNLGGGTVTVPAGSKLVLAGGMLTNGTLACEGAIIEGYKGLSTSITLTGAPATEHGVLFDWFDHEKATRASYDAFINGSAATFGPVPAIGTKNRTILLMLLQNKHRVRFNGGIYPFDAEIVPGNNSYFFEGQSRDETLLWCPNGNFLHYTAGSAVYPHMKNLTVEAQGSVLLTDAWSANAIHGTLYDQCFFISYGSHCFHNDYSTAGGTGCPIYGSKILNCAVYACAGKGGFFGWQSGSNVYDNVPDRHLFFNGQGTAKKGAMKAIFWNSNVRDYTNSNIAYAYIDYVAYYDRNFYLFNFRATKNIFESNTGSFKAIVKTSGIPNSNLFLDTRFNQYVNDVAKENGHQYILTEIGNVYLQGTDSPTPLYGSSIRNYSDQYVKCITPLLDASQTKYRLRSLCPHSHEGVRSTYSRLLAATAEHADLAGMKDYFDADSANISYVEFYTSMRATDSEVAYNGTTAQRPTERRYPGLQYFDTTIGKPIWWNGSAWVDHAGAAV</sequence>
<organism evidence="1 2">
    <name type="scientific">Limimaricola cinnabarinus</name>
    <dbReference type="NCBI Taxonomy" id="1125964"/>
    <lineage>
        <taxon>Bacteria</taxon>
        <taxon>Pseudomonadati</taxon>
        <taxon>Pseudomonadota</taxon>
        <taxon>Alphaproteobacteria</taxon>
        <taxon>Rhodobacterales</taxon>
        <taxon>Paracoccaceae</taxon>
        <taxon>Limimaricola</taxon>
    </lineage>
</organism>
<protein>
    <recommendedName>
        <fullName evidence="3">Pectate lyase superfamily protein domain-containing protein</fullName>
    </recommendedName>
</protein>
<reference evidence="1 2" key="1">
    <citation type="submission" date="2017-08" db="EMBL/GenBank/DDBJ databases">
        <title>Draft Genome Sequence of Loktanella cinnabarina Strain XM1, Isolated from Coastal Surface Water.</title>
        <authorList>
            <person name="Ma R."/>
            <person name="Wang J."/>
            <person name="Wang Q."/>
            <person name="Ma Z."/>
            <person name="Li J."/>
            <person name="Chen L."/>
        </authorList>
    </citation>
    <scope>NUCLEOTIDE SEQUENCE [LARGE SCALE GENOMIC DNA]</scope>
    <source>
        <strain evidence="1 2">XM1</strain>
    </source>
</reference>
<dbReference type="EMBL" id="NQWH01000010">
    <property type="protein sequence ID" value="PHP27992.1"/>
    <property type="molecule type" value="Genomic_DNA"/>
</dbReference>
<dbReference type="InterPro" id="IPR011050">
    <property type="entry name" value="Pectin_lyase_fold/virulence"/>
</dbReference>
<comment type="caution">
    <text evidence="1">The sequence shown here is derived from an EMBL/GenBank/DDBJ whole genome shotgun (WGS) entry which is preliminary data.</text>
</comment>
<name>A0A2G1MH59_9RHOB</name>
<dbReference type="InterPro" id="IPR012334">
    <property type="entry name" value="Pectin_lyas_fold"/>
</dbReference>
<keyword evidence="2" id="KW-1185">Reference proteome</keyword>
<evidence type="ECO:0000313" key="2">
    <source>
        <dbReference type="Proteomes" id="UP000221860"/>
    </source>
</evidence>
<dbReference type="RefSeq" id="WP_099276265.1">
    <property type="nucleotide sequence ID" value="NZ_KZ304956.1"/>
</dbReference>
<accession>A0A2G1MH59</accession>
<dbReference type="Proteomes" id="UP000221860">
    <property type="component" value="Unassembled WGS sequence"/>
</dbReference>
<dbReference type="AlphaFoldDB" id="A0A2G1MH59"/>
<evidence type="ECO:0000313" key="1">
    <source>
        <dbReference type="EMBL" id="PHP27992.1"/>
    </source>
</evidence>